<dbReference type="PANTHER" id="PTHR19845">
    <property type="entry name" value="KATANIN P80 SUBUNIT"/>
    <property type="match status" value="1"/>
</dbReference>
<comment type="caution">
    <text evidence="1">The sequence shown here is derived from an EMBL/GenBank/DDBJ whole genome shotgun (WGS) entry which is preliminary data.</text>
</comment>
<accession>A0A8X6NFF1</accession>
<evidence type="ECO:0000313" key="1">
    <source>
        <dbReference type="EMBL" id="GFT10518.1"/>
    </source>
</evidence>
<dbReference type="GO" id="GO:0008352">
    <property type="term" value="C:katanin complex"/>
    <property type="evidence" value="ECO:0007669"/>
    <property type="project" value="TreeGrafter"/>
</dbReference>
<dbReference type="GO" id="GO:0007019">
    <property type="term" value="P:microtubule depolymerization"/>
    <property type="evidence" value="ECO:0007669"/>
    <property type="project" value="TreeGrafter"/>
</dbReference>
<name>A0A8X6NFF1_NEPPI</name>
<dbReference type="Proteomes" id="UP000887013">
    <property type="component" value="Unassembled WGS sequence"/>
</dbReference>
<keyword evidence="2" id="KW-1185">Reference proteome</keyword>
<dbReference type="EMBL" id="BMAW01057382">
    <property type="protein sequence ID" value="GFT10518.1"/>
    <property type="molecule type" value="Genomic_DNA"/>
</dbReference>
<dbReference type="OrthoDB" id="10251605at2759"/>
<dbReference type="AlphaFoldDB" id="A0A8X6NFF1"/>
<protein>
    <submittedName>
        <fullName evidence="1">Uncharacterized protein</fullName>
    </submittedName>
</protein>
<organism evidence="1 2">
    <name type="scientific">Nephila pilipes</name>
    <name type="common">Giant wood spider</name>
    <name type="synonym">Nephila maculata</name>
    <dbReference type="NCBI Taxonomy" id="299642"/>
    <lineage>
        <taxon>Eukaryota</taxon>
        <taxon>Metazoa</taxon>
        <taxon>Ecdysozoa</taxon>
        <taxon>Arthropoda</taxon>
        <taxon>Chelicerata</taxon>
        <taxon>Arachnida</taxon>
        <taxon>Araneae</taxon>
        <taxon>Araneomorphae</taxon>
        <taxon>Entelegynae</taxon>
        <taxon>Araneoidea</taxon>
        <taxon>Nephilidae</taxon>
        <taxon>Nephila</taxon>
    </lineage>
</organism>
<reference evidence="1" key="1">
    <citation type="submission" date="2020-08" db="EMBL/GenBank/DDBJ databases">
        <title>Multicomponent nature underlies the extraordinary mechanical properties of spider dragline silk.</title>
        <authorList>
            <person name="Kono N."/>
            <person name="Nakamura H."/>
            <person name="Mori M."/>
            <person name="Yoshida Y."/>
            <person name="Ohtoshi R."/>
            <person name="Malay A.D."/>
            <person name="Moran D.A.P."/>
            <person name="Tomita M."/>
            <person name="Numata K."/>
            <person name="Arakawa K."/>
        </authorList>
    </citation>
    <scope>NUCLEOTIDE SEQUENCE</scope>
</reference>
<gene>
    <name evidence="1" type="ORF">NPIL_132581</name>
</gene>
<proteinExistence type="predicted"/>
<dbReference type="PANTHER" id="PTHR19845:SF0">
    <property type="entry name" value="KATANIN P80 WD40 REPEAT-CONTAINING SUBUNIT B1"/>
    <property type="match status" value="1"/>
</dbReference>
<evidence type="ECO:0000313" key="2">
    <source>
        <dbReference type="Proteomes" id="UP000887013"/>
    </source>
</evidence>
<sequence>MHLCIFRATQIFGCSPNGNCLFSGAQDILKVYGWEPIRTLDTLVMGWGKVSDISSSESQLVRTAFKYLEPASYNFLRKKKLYS</sequence>